<keyword evidence="5 9" id="KW-0269">Exonuclease</keyword>
<evidence type="ECO:0000256" key="5">
    <source>
        <dbReference type="ARBA" id="ARBA00022839"/>
    </source>
</evidence>
<dbReference type="InterPro" id="IPR004610">
    <property type="entry name" value="RecJ"/>
</dbReference>
<keyword evidence="4" id="KW-0378">Hydrolase</keyword>
<dbReference type="NCBIfam" id="TIGR00644">
    <property type="entry name" value="recJ"/>
    <property type="match status" value="1"/>
</dbReference>
<feature type="domain" description="DHHA1" evidence="7">
    <location>
        <begin position="353"/>
        <end position="443"/>
    </location>
</feature>
<dbReference type="InterPro" id="IPR051673">
    <property type="entry name" value="SSDNA_exonuclease_RecJ"/>
</dbReference>
<gene>
    <name evidence="9" type="ORF">SAMN05444682_102150</name>
</gene>
<accession>A0A1I3F390</accession>
<dbReference type="Pfam" id="PF17768">
    <property type="entry name" value="RecJ_OB"/>
    <property type="match status" value="1"/>
</dbReference>
<dbReference type="GO" id="GO:0008409">
    <property type="term" value="F:5'-3' exonuclease activity"/>
    <property type="evidence" value="ECO:0007669"/>
    <property type="project" value="InterPro"/>
</dbReference>
<dbReference type="InterPro" id="IPR038763">
    <property type="entry name" value="DHH_sf"/>
</dbReference>
<evidence type="ECO:0000259" key="6">
    <source>
        <dbReference type="Pfam" id="PF01368"/>
    </source>
</evidence>
<evidence type="ECO:0000313" key="10">
    <source>
        <dbReference type="Proteomes" id="UP000198670"/>
    </source>
</evidence>
<dbReference type="STRING" id="1477437.SAMN05444682_102150"/>
<dbReference type="PANTHER" id="PTHR30255:SF2">
    <property type="entry name" value="SINGLE-STRANDED-DNA-SPECIFIC EXONUCLEASE RECJ"/>
    <property type="match status" value="1"/>
</dbReference>
<dbReference type="SUPFAM" id="SSF64182">
    <property type="entry name" value="DHH phosphoesterases"/>
    <property type="match status" value="1"/>
</dbReference>
<evidence type="ECO:0000256" key="3">
    <source>
        <dbReference type="ARBA" id="ARBA00022722"/>
    </source>
</evidence>
<dbReference type="RefSeq" id="WP_090624750.1">
    <property type="nucleotide sequence ID" value="NZ_FOQO01000002.1"/>
</dbReference>
<dbReference type="Gene3D" id="3.10.310.30">
    <property type="match status" value="1"/>
</dbReference>
<dbReference type="EMBL" id="FOQO01000002">
    <property type="protein sequence ID" value="SFI05709.1"/>
    <property type="molecule type" value="Genomic_DNA"/>
</dbReference>
<sequence>MQKRWAIASCSDRMASQRLRKELGIHKILADLLINRGVGTFEDARRFFRPDLSALHDPFLMRDMDKAIARIEQAIGNKEGVLIYGDYDVDGTTAVAVVYNFFRQFHSRLEFYLPDRYAEGYGISTQGIDYAAENGFSLIIALDCGIKALDKITYARERGIDFIIGDHHLPGDQLPAAVAVLDPKRTDCPYPYKELPGCGIGFKIIQAFIQKNNMDIQQCYQYLDLVAVGIASDIVPITGENRVLAHFGLQKLNTNPCCGLQSLIDLSTHKSSHFTVNDIIFQIGPRINAAGRIDHAKDAVKLLVSKSMQEAFVYSSSIDLQNSQRKDFDIRITEEALAIIDGDDILKQRKTTVVFKPDWHKGVIGIVATRLTEKYYRPTVVLTQANGHVSGSARSVVGFDLYQALNSCADLLDQFGGHKYAAGLTMKPENIALFEQRFEEVVSASILPDMLQREIGIDAVLQLSDINAKFFRILRQFEPFGPQNEAPLFLSNQVNAVGNAMVVGGSHLKMTVMQLGSATFECIGFGLGEYAKAINRGVPFDICYTIEENVWRDKRSIQLNVKDIRF</sequence>
<feature type="domain" description="RecJ OB" evidence="8">
    <location>
        <begin position="457"/>
        <end position="563"/>
    </location>
</feature>
<name>A0A1I3F390_9SPHI</name>
<evidence type="ECO:0000256" key="2">
    <source>
        <dbReference type="ARBA" id="ARBA00019841"/>
    </source>
</evidence>
<dbReference type="GO" id="GO:0003676">
    <property type="term" value="F:nucleic acid binding"/>
    <property type="evidence" value="ECO:0007669"/>
    <property type="project" value="InterPro"/>
</dbReference>
<dbReference type="GO" id="GO:0006281">
    <property type="term" value="P:DNA repair"/>
    <property type="evidence" value="ECO:0007669"/>
    <property type="project" value="InterPro"/>
</dbReference>
<evidence type="ECO:0000259" key="7">
    <source>
        <dbReference type="Pfam" id="PF02272"/>
    </source>
</evidence>
<dbReference type="Pfam" id="PF02272">
    <property type="entry name" value="DHHA1"/>
    <property type="match status" value="1"/>
</dbReference>
<proteinExistence type="inferred from homology"/>
<dbReference type="Pfam" id="PF01368">
    <property type="entry name" value="DHH"/>
    <property type="match status" value="1"/>
</dbReference>
<evidence type="ECO:0000256" key="4">
    <source>
        <dbReference type="ARBA" id="ARBA00022801"/>
    </source>
</evidence>
<keyword evidence="10" id="KW-1185">Reference proteome</keyword>
<evidence type="ECO:0000313" key="9">
    <source>
        <dbReference type="EMBL" id="SFI05709.1"/>
    </source>
</evidence>
<dbReference type="GO" id="GO:0006310">
    <property type="term" value="P:DNA recombination"/>
    <property type="evidence" value="ECO:0007669"/>
    <property type="project" value="InterPro"/>
</dbReference>
<dbReference type="InterPro" id="IPR041122">
    <property type="entry name" value="RecJ_OB"/>
</dbReference>
<evidence type="ECO:0000259" key="8">
    <source>
        <dbReference type="Pfam" id="PF17768"/>
    </source>
</evidence>
<dbReference type="Gene3D" id="3.90.1640.30">
    <property type="match status" value="1"/>
</dbReference>
<dbReference type="InterPro" id="IPR001667">
    <property type="entry name" value="DDH_dom"/>
</dbReference>
<dbReference type="InterPro" id="IPR003156">
    <property type="entry name" value="DHHA1_dom"/>
</dbReference>
<feature type="domain" description="DDH" evidence="6">
    <location>
        <begin position="81"/>
        <end position="230"/>
    </location>
</feature>
<organism evidence="9 10">
    <name type="scientific">Parapedobacter indicus</name>
    <dbReference type="NCBI Taxonomy" id="1477437"/>
    <lineage>
        <taxon>Bacteria</taxon>
        <taxon>Pseudomonadati</taxon>
        <taxon>Bacteroidota</taxon>
        <taxon>Sphingobacteriia</taxon>
        <taxon>Sphingobacteriales</taxon>
        <taxon>Sphingobacteriaceae</taxon>
        <taxon>Parapedobacter</taxon>
    </lineage>
</organism>
<reference evidence="9 10" key="1">
    <citation type="submission" date="2016-10" db="EMBL/GenBank/DDBJ databases">
        <authorList>
            <person name="de Groot N.N."/>
        </authorList>
    </citation>
    <scope>NUCLEOTIDE SEQUENCE [LARGE SCALE GENOMIC DNA]</scope>
    <source>
        <strain evidence="9 10">RK1</strain>
    </source>
</reference>
<dbReference type="OrthoDB" id="9809852at2"/>
<dbReference type="PANTHER" id="PTHR30255">
    <property type="entry name" value="SINGLE-STRANDED-DNA-SPECIFIC EXONUCLEASE RECJ"/>
    <property type="match status" value="1"/>
</dbReference>
<evidence type="ECO:0000256" key="1">
    <source>
        <dbReference type="ARBA" id="ARBA00005915"/>
    </source>
</evidence>
<comment type="similarity">
    <text evidence="1">Belongs to the RecJ family.</text>
</comment>
<dbReference type="AlphaFoldDB" id="A0A1I3F390"/>
<dbReference type="Proteomes" id="UP000198670">
    <property type="component" value="Unassembled WGS sequence"/>
</dbReference>
<protein>
    <recommendedName>
        <fullName evidence="2">Single-stranded-DNA-specific exonuclease RecJ</fullName>
    </recommendedName>
</protein>
<keyword evidence="3" id="KW-0540">Nuclease</keyword>